<organism evidence="1 2">
    <name type="scientific">Trichonephila clavata</name>
    <name type="common">Joro spider</name>
    <name type="synonym">Nephila clavata</name>
    <dbReference type="NCBI Taxonomy" id="2740835"/>
    <lineage>
        <taxon>Eukaryota</taxon>
        <taxon>Metazoa</taxon>
        <taxon>Ecdysozoa</taxon>
        <taxon>Arthropoda</taxon>
        <taxon>Chelicerata</taxon>
        <taxon>Arachnida</taxon>
        <taxon>Araneae</taxon>
        <taxon>Araneomorphae</taxon>
        <taxon>Entelegynae</taxon>
        <taxon>Araneoidea</taxon>
        <taxon>Nephilidae</taxon>
        <taxon>Trichonephila</taxon>
    </lineage>
</organism>
<accession>A0A8X6F9J0</accession>
<evidence type="ECO:0000313" key="1">
    <source>
        <dbReference type="EMBL" id="GFQ74453.1"/>
    </source>
</evidence>
<dbReference type="Proteomes" id="UP000887116">
    <property type="component" value="Unassembled WGS sequence"/>
</dbReference>
<feature type="non-terminal residue" evidence="1">
    <location>
        <position position="1"/>
    </location>
</feature>
<protein>
    <submittedName>
        <fullName evidence="1">Uncharacterized protein</fullName>
    </submittedName>
</protein>
<name>A0A8X6F9J0_TRICU</name>
<gene>
    <name evidence="1" type="ORF">TNCT_595181</name>
</gene>
<dbReference type="OrthoDB" id="6427620at2759"/>
<reference evidence="1" key="1">
    <citation type="submission" date="2020-07" db="EMBL/GenBank/DDBJ databases">
        <title>Multicomponent nature underlies the extraordinary mechanical properties of spider dragline silk.</title>
        <authorList>
            <person name="Kono N."/>
            <person name="Nakamura H."/>
            <person name="Mori M."/>
            <person name="Yoshida Y."/>
            <person name="Ohtoshi R."/>
            <person name="Malay A.D."/>
            <person name="Moran D.A.P."/>
            <person name="Tomita M."/>
            <person name="Numata K."/>
            <person name="Arakawa K."/>
        </authorList>
    </citation>
    <scope>NUCLEOTIDE SEQUENCE</scope>
</reference>
<evidence type="ECO:0000313" key="2">
    <source>
        <dbReference type="Proteomes" id="UP000887116"/>
    </source>
</evidence>
<dbReference type="EMBL" id="BMAO01001573">
    <property type="protein sequence ID" value="GFQ74453.1"/>
    <property type="molecule type" value="Genomic_DNA"/>
</dbReference>
<proteinExistence type="predicted"/>
<sequence>DLERNSKQFTFFSSRKLEDYYKCTKDYKFTAGELCGWPFIIKSAEAMVGELCHKMTSLKPRYLRNIVCIMDTIGSFHYSCGNSSEVIYDILLKLPGHEMYQTEKEQCMKSVHTCDCYSSSIKVTCGFESSLTFNEFITRSNFYGLHCNDFLDFDLVSKSLIYMAHNTRVNNGHRHTIILPPPEKKSIESTY</sequence>
<keyword evidence="2" id="KW-1185">Reference proteome</keyword>
<dbReference type="AlphaFoldDB" id="A0A8X6F9J0"/>
<comment type="caution">
    <text evidence="1">The sequence shown here is derived from an EMBL/GenBank/DDBJ whole genome shotgun (WGS) entry which is preliminary data.</text>
</comment>